<feature type="region of interest" description="Disordered" evidence="2">
    <location>
        <begin position="757"/>
        <end position="828"/>
    </location>
</feature>
<feature type="compositionally biased region" description="Low complexity" evidence="2">
    <location>
        <begin position="1038"/>
        <end position="1055"/>
    </location>
</feature>
<feature type="region of interest" description="Disordered" evidence="2">
    <location>
        <begin position="862"/>
        <end position="943"/>
    </location>
</feature>
<feature type="region of interest" description="Disordered" evidence="2">
    <location>
        <begin position="381"/>
        <end position="450"/>
    </location>
</feature>
<feature type="compositionally biased region" description="Low complexity" evidence="2">
    <location>
        <begin position="236"/>
        <end position="253"/>
    </location>
</feature>
<dbReference type="InterPro" id="IPR017956">
    <property type="entry name" value="AT_hook_DNA-bd_motif"/>
</dbReference>
<comment type="caution">
    <text evidence="4">The sequence shown here is derived from an EMBL/GenBank/DDBJ whole genome shotgun (WGS) entry which is preliminary data.</text>
</comment>
<proteinExistence type="predicted"/>
<dbReference type="PROSITE" id="PS50157">
    <property type="entry name" value="ZINC_FINGER_C2H2_2"/>
    <property type="match status" value="1"/>
</dbReference>
<feature type="region of interest" description="Disordered" evidence="2">
    <location>
        <begin position="1117"/>
        <end position="1241"/>
    </location>
</feature>
<sequence length="2724" mass="301184">MSRSREEMMDWVLGAIRKAQPEGISISSLFEQFGNVFTADENTKNELWTTIANQNDVLVGDVTTALIFSKLTLQDVTLLQLGHRNITLRNPPQNNPPHASQGDVQAPINDPSNPQLPPSEILSRTQQMVHEIESNENLEASTEVVVQPEYSPAAPLAPAIPPPKRRGRPPKKKPAPGQTQDQTSTQNPSQIATQFLIQPPPRIQTSTQIPNEPPSQTPGQTPIQDSTQAHIQAHVQSPIQAPIPAPIQTAPGAPKRRGRPPKKRVTEEPPLQNSLTGGDDFQPAALENSSTVNGSAQNFSATITAAAQNSAPRRRSGRLPKSKVLPESLLPVEDTTQRSVASETTASFEILKERSVPLHTSSLQAPNTFVFNGFPTLSESSAQHDTVKDKRDSIPVVGAVPPHSSTVPEQSQGAAPPANLPESHQGNLSSRWESKSSTSSQKPSSIPQVQQTNYPTHQNAFPAEHRPLAAPEFTPTAPSQYSLSLSLEARLWALTPDQLSPAIKETSQLIVKSSVDPNIDPDLENYTWTSTPNTRTPDTTSPSQQIMEEAIQNAIHSESAVSIHENVPPTHDDTSTVPHDPPPASVGAIDKAIVIPTATDENVSNGLLMNSGLRIDGNGLPQITTPTKYLQQADNIAPAAEESVEIPLASTTKRKPGRPRKDNRHHEAGGPSTPSKSREKIKEATYTSFEEMQRQAGVPGVYYDEHDISRRKSRATRRGADSEVLFFKSDKLKDPGWLNKQRGSWEEPVFSRIASAAVATADSAIPPSRRKRKNVEENTEVPGQVGEDKPKKKRKTKEAVEAPAFDNIGDQGTGASQNSQDPKSNDVIQTPVVVVEGQIVEPSQQMPTPYVKEVVDTSIPIDTAQAPMNGRLDVQGAGTTQDRPMLETKNPVEAQVSDHEGQDIGAKQKKRKSQPMEPSESTVETAPKRPRKDILLKPDLPRVSNPDSLDMGAFSSGLHVFEVNPGPALGSNMMPGSDPQGPFPGPPTSHHVQPSMNPMAAPYFTHPTSNNAFSIGHPASEFHRLPHIQGLRTQATQPSYSSPYGSPYATPSAAPQNRQAETGSYGAIAPTVGSGNIPQHTFLSQVGVAASNCANAVEPSFYTQTSFQPATPYQNGMQHAISSQPGSIAKPNFPPELAQQLSGSTPSSMQRRVTAGPRRGPFSVPDPLGAEEEARRREFFKPVLKPSVDATTPTNNGSPSPVAEATVSENPIQSPDSAPGDLPVPATATPKKDKSATSKLSRKQKIAAQKIASEAVLQQAEQVLMPKMETRLTCIYEETGGNLILSTDKTVLEFFAMEQHPPEIPMFVLPISELDENPKTSIFGSYPMELRISSKSNGRSVTHCFQFSTEPKGLDAAGKIRAKIVTARIAFQFRSGEGYSSLKDAEAEVTHPFKCDRCGQQYKNDVGLKYHLAKSQTSCNPNFDPSQAKRKKKVAPPEKPTVHKKPRVKARRTSSKHPTADLDHDSESETGENFKELQDNSSSDSDNSVLEWAQKHSTTGLTRKPLAPAVSAKKARIYRSLPGELSLLKSTLQNVVPNDDAIEMSGIARPAGTSDGQSFKDLILQLVHDNGGLFPGDKALWIAFVAAWLKKGDKSGNLPETKFCRRSLDELVDENKLQTFSFTFRDEQSRPVTRSFIAEPGFNTKSPEVDSLQKTVMELHPQFFVPSEYAPEATILSQLQSIAGRSVARRESDLNNEGKYLFPRRGRRDSSFSIDDTSFNDEPPDDDGDVFIPDDAKDVNPDEPPRMVQGHYREPSWRSGHSDALRAKWAERKAAGFNTLYNSETPARPGEKRLRVPMSQENKEKRARNVFIRLHAWGPAPTKLQNPDTAAWDQVPARPRPPKKRRDKLPEPITYLQAKDGSWSQRAFGHGVKPIFARPSRRADGNPYFPQYLEQLNNGFRPISYPLINNQLHLPAKPSKYLMKSLAQSASETPPSNLEYSIELDEDDYDGADGDEFRISEQSGQPEHHSNRSNRLNANQVSTPSSRRQPRKARQVSNDTESGIGISKATGLPVRKYSRREPGGNHSRRLSQRLSVSDDSFDKPWIVDSPAPVRRSTRVRAAEPLDEIQILNFFEPKKLEDGAPVNPGLETLPSNFGFADSKNQEARRLPNQNNSIQFIEPEAITSNCDFSKGSWSNFDLNIQSTEFLRIRWQNGTAFTVESLPYNELQTEDEFEPEPANRSAPSARRQRRKSLSAPSVENERLVKTRPQTAIPADFQGVLDDLAQAPKIFNVQMIEQPPLLNRRILRTMRDLMTPSVQLRFIVAVVVIQTLAGGLDRHIDFVLVTSLFPQFSNYFLTKYYGILRKKILPRIEEITADFTEAFLPAYHKGEVPPINYDNLPGYDWNALIDWAFATIKPTLNPKPILLPETRKKLKQDYRFIETETKAKTFRDLVFAPGTAMYKRIGMVAAMANATPVIKQKDGGDGSELDYYTIAKSVVRAASISPDECWSVDAVKVKLSQFEKEETDEALAELKKTKVIMPRKGGRALPGRNYECTDTFSSVLRRHMKENQFVEARNFKRFLDENFYENRKVSVDYMADEGAVMCITSLQAAGRVEIRGVDIPQRQFGFTRGGYDTKTIPHSTYVFPMEVYPTQSYIFDDQDNALAKLEFIEPPPVGKQGEHPVWIGITGDLIEPLWKKILIAVSQIIALRVGITTATLQEMFNPVFEDWELKRFLNWGLTIGIFERLHPDIDGWTVGESWWLVVGEICANLGEEVTDDLYYE</sequence>
<feature type="compositionally biased region" description="Polar residues" evidence="2">
    <location>
        <begin position="1139"/>
        <end position="1151"/>
    </location>
</feature>
<feature type="compositionally biased region" description="Polar residues" evidence="2">
    <location>
        <begin position="813"/>
        <end position="828"/>
    </location>
</feature>
<feature type="region of interest" description="Disordered" evidence="2">
    <location>
        <begin position="138"/>
        <end position="188"/>
    </location>
</feature>
<gene>
    <name evidence="4" type="ORF">G7Y89_g981</name>
</gene>
<feature type="region of interest" description="Disordered" evidence="2">
    <location>
        <begin position="203"/>
        <end position="293"/>
    </location>
</feature>
<feature type="compositionally biased region" description="Basic and acidic residues" evidence="2">
    <location>
        <begin position="1458"/>
        <end position="1478"/>
    </location>
</feature>
<accession>A0A8H4W7E0</accession>
<feature type="compositionally biased region" description="Polar residues" evidence="2">
    <location>
        <begin position="177"/>
        <end position="188"/>
    </location>
</feature>
<dbReference type="GO" id="GO:0008270">
    <property type="term" value="F:zinc ion binding"/>
    <property type="evidence" value="ECO:0007669"/>
    <property type="project" value="UniProtKB-KW"/>
</dbReference>
<feature type="region of interest" description="Disordered" evidence="2">
    <location>
        <begin position="1699"/>
        <end position="1759"/>
    </location>
</feature>
<feature type="domain" description="C2H2-type" evidence="3">
    <location>
        <begin position="1393"/>
        <end position="1421"/>
    </location>
</feature>
<feature type="compositionally biased region" description="Polar residues" evidence="2">
    <location>
        <begin position="1189"/>
        <end position="1199"/>
    </location>
</feature>
<feature type="compositionally biased region" description="Acidic residues" evidence="2">
    <location>
        <begin position="1718"/>
        <end position="1729"/>
    </location>
</feature>
<dbReference type="GO" id="GO:0003677">
    <property type="term" value="F:DNA binding"/>
    <property type="evidence" value="ECO:0007669"/>
    <property type="project" value="InterPro"/>
</dbReference>
<feature type="compositionally biased region" description="Low complexity" evidence="2">
    <location>
        <begin position="1479"/>
        <end position="1488"/>
    </location>
</feature>
<reference evidence="4 5" key="1">
    <citation type="submission" date="2020-03" db="EMBL/GenBank/DDBJ databases">
        <title>Draft Genome Sequence of Cudoniella acicularis.</title>
        <authorList>
            <person name="Buettner E."/>
            <person name="Kellner H."/>
        </authorList>
    </citation>
    <scope>NUCLEOTIDE SEQUENCE [LARGE SCALE GENOMIC DNA]</scope>
    <source>
        <strain evidence="4 5">DSM 108380</strain>
    </source>
</reference>
<feature type="compositionally biased region" description="Basic residues" evidence="2">
    <location>
        <begin position="163"/>
        <end position="174"/>
    </location>
</feature>
<evidence type="ECO:0000259" key="3">
    <source>
        <dbReference type="PROSITE" id="PS50157"/>
    </source>
</evidence>
<feature type="region of interest" description="Disordered" evidence="2">
    <location>
        <begin position="87"/>
        <end position="119"/>
    </location>
</feature>
<feature type="compositionally biased region" description="Polar residues" evidence="2">
    <location>
        <begin position="217"/>
        <end position="230"/>
    </location>
</feature>
<feature type="compositionally biased region" description="Polar residues" evidence="2">
    <location>
        <begin position="1973"/>
        <end position="1987"/>
    </location>
</feature>
<feature type="compositionally biased region" description="Basic residues" evidence="2">
    <location>
        <begin position="1442"/>
        <end position="1455"/>
    </location>
</feature>
<feature type="compositionally biased region" description="Polar residues" evidence="2">
    <location>
        <begin position="87"/>
        <end position="98"/>
    </location>
</feature>
<feature type="region of interest" description="Disordered" evidence="2">
    <location>
        <begin position="1947"/>
        <end position="2035"/>
    </location>
</feature>
<feature type="compositionally biased region" description="Polar residues" evidence="2">
    <location>
        <begin position="1416"/>
        <end position="1425"/>
    </location>
</feature>
<dbReference type="OrthoDB" id="5403573at2759"/>
<feature type="compositionally biased region" description="Basic residues" evidence="2">
    <location>
        <begin position="652"/>
        <end position="663"/>
    </location>
</feature>
<feature type="compositionally biased region" description="Basic residues" evidence="2">
    <location>
        <begin position="254"/>
        <end position="263"/>
    </location>
</feature>
<dbReference type="InterPro" id="IPR013087">
    <property type="entry name" value="Znf_C2H2_type"/>
</dbReference>
<dbReference type="Proteomes" id="UP000566819">
    <property type="component" value="Unassembled WGS sequence"/>
</dbReference>
<evidence type="ECO:0000313" key="5">
    <source>
        <dbReference type="Proteomes" id="UP000566819"/>
    </source>
</evidence>
<feature type="compositionally biased region" description="Polar residues" evidence="2">
    <location>
        <begin position="1207"/>
        <end position="1216"/>
    </location>
</feature>
<feature type="region of interest" description="Disordered" evidence="2">
    <location>
        <begin position="1416"/>
        <end position="1488"/>
    </location>
</feature>
<keyword evidence="1" id="KW-0479">Metal-binding</keyword>
<keyword evidence="5" id="KW-1185">Reference proteome</keyword>
<organism evidence="4 5">
    <name type="scientific">Cudoniella acicularis</name>
    <dbReference type="NCBI Taxonomy" id="354080"/>
    <lineage>
        <taxon>Eukaryota</taxon>
        <taxon>Fungi</taxon>
        <taxon>Dikarya</taxon>
        <taxon>Ascomycota</taxon>
        <taxon>Pezizomycotina</taxon>
        <taxon>Leotiomycetes</taxon>
        <taxon>Helotiales</taxon>
        <taxon>Tricladiaceae</taxon>
        <taxon>Cudoniella</taxon>
    </lineage>
</organism>
<keyword evidence="1" id="KW-0862">Zinc</keyword>
<evidence type="ECO:0000256" key="2">
    <source>
        <dbReference type="SAM" id="MobiDB-lite"/>
    </source>
</evidence>
<feature type="region of interest" description="Disordered" evidence="2">
    <location>
        <begin position="1822"/>
        <end position="1850"/>
    </location>
</feature>
<feature type="region of interest" description="Disordered" evidence="2">
    <location>
        <begin position="2169"/>
        <end position="2202"/>
    </location>
</feature>
<feature type="region of interest" description="Disordered" evidence="2">
    <location>
        <begin position="1036"/>
        <end position="1061"/>
    </location>
</feature>
<feature type="compositionally biased region" description="Low complexity" evidence="2">
    <location>
        <begin position="429"/>
        <end position="445"/>
    </location>
</feature>
<protein>
    <recommendedName>
        <fullName evidence="3">C2H2-type domain-containing protein</fullName>
    </recommendedName>
</protein>
<feature type="region of interest" description="Disordered" evidence="2">
    <location>
        <begin position="641"/>
        <end position="680"/>
    </location>
</feature>
<name>A0A8H4W7E0_9HELO</name>
<dbReference type="EMBL" id="JAAMPI010000036">
    <property type="protein sequence ID" value="KAF4637078.1"/>
    <property type="molecule type" value="Genomic_DNA"/>
</dbReference>
<feature type="compositionally biased region" description="Basic and acidic residues" evidence="2">
    <location>
        <begin position="1734"/>
        <end position="1759"/>
    </location>
</feature>
<feature type="compositionally biased region" description="Polar residues" evidence="2">
    <location>
        <begin position="1117"/>
        <end position="1126"/>
    </location>
</feature>
<evidence type="ECO:0000313" key="4">
    <source>
        <dbReference type="EMBL" id="KAF4637078.1"/>
    </source>
</evidence>
<evidence type="ECO:0000256" key="1">
    <source>
        <dbReference type="PROSITE-ProRule" id="PRU00042"/>
    </source>
</evidence>
<keyword evidence="1" id="KW-0863">Zinc-finger</keyword>
<feature type="compositionally biased region" description="Polar residues" evidence="2">
    <location>
        <begin position="403"/>
        <end position="413"/>
    </location>
</feature>
<feature type="compositionally biased region" description="Basic residues" evidence="2">
    <location>
        <begin position="312"/>
        <end position="321"/>
    </location>
</feature>
<dbReference type="SMART" id="SM00384">
    <property type="entry name" value="AT_hook"/>
    <property type="match status" value="3"/>
</dbReference>
<feature type="region of interest" description="Disordered" evidence="2">
    <location>
        <begin position="305"/>
        <end position="341"/>
    </location>
</feature>
<dbReference type="InterPro" id="IPR046488">
    <property type="entry name" value="Sfc3/Tfc3_C"/>
</dbReference>
<dbReference type="Pfam" id="PF20222">
    <property type="entry name" value="DUF6581"/>
    <property type="match status" value="1"/>
</dbReference>